<evidence type="ECO:0000313" key="1">
    <source>
        <dbReference type="EMBL" id="SDD90350.1"/>
    </source>
</evidence>
<organism evidence="1 2">
    <name type="scientific">Rhodospira trueperi</name>
    <dbReference type="NCBI Taxonomy" id="69960"/>
    <lineage>
        <taxon>Bacteria</taxon>
        <taxon>Pseudomonadati</taxon>
        <taxon>Pseudomonadota</taxon>
        <taxon>Alphaproteobacteria</taxon>
        <taxon>Rhodospirillales</taxon>
        <taxon>Rhodospirillaceae</taxon>
        <taxon>Rhodospira</taxon>
    </lineage>
</organism>
<dbReference type="InterPro" id="IPR019734">
    <property type="entry name" value="TPR_rpt"/>
</dbReference>
<dbReference type="STRING" id="69960.SAMN05421720_10232"/>
<accession>A0A1G6YJ29</accession>
<protein>
    <submittedName>
        <fullName evidence="1">Tetratricopeptide repeat-containing protein</fullName>
    </submittedName>
</protein>
<gene>
    <name evidence="1" type="ORF">SAMN05421720_10232</name>
</gene>
<proteinExistence type="predicted"/>
<name>A0A1G6YJ29_9PROT</name>
<dbReference type="OrthoDB" id="8480494at2"/>
<keyword evidence="2" id="KW-1185">Reference proteome</keyword>
<sequence length="271" mass="27745">MDLLRDTAKAGVWVAGLALGLTVSATGARAADLPIEDPPAAYAQCMALAEDRPRDAFGAAVSWEGLGGGEAARHCAAVALFHMGAFAEAASRLEALARESRQALPLRLDLLAQAGTAWLSAGRPGQAEVVLGTAIDLAARPDEGVPALLPGLLLDRATARADQGRDLEAARDLDRALDLSPGDAEALALRATTLRRLGELDAAAADAQAALAAHPDHPAALLESGNILRLQGNPDAARAAWLRLISVAPDGPEAAAARENLARLDVGAGDP</sequence>
<dbReference type="RefSeq" id="WP_092782273.1">
    <property type="nucleotide sequence ID" value="NZ_FNAP01000002.1"/>
</dbReference>
<dbReference type="InterPro" id="IPR011990">
    <property type="entry name" value="TPR-like_helical_dom_sf"/>
</dbReference>
<dbReference type="Gene3D" id="1.25.40.10">
    <property type="entry name" value="Tetratricopeptide repeat domain"/>
    <property type="match status" value="1"/>
</dbReference>
<dbReference type="SMART" id="SM00028">
    <property type="entry name" value="TPR"/>
    <property type="match status" value="4"/>
</dbReference>
<dbReference type="EMBL" id="FNAP01000002">
    <property type="protein sequence ID" value="SDD90350.1"/>
    <property type="molecule type" value="Genomic_DNA"/>
</dbReference>
<reference evidence="1 2" key="1">
    <citation type="submission" date="2016-10" db="EMBL/GenBank/DDBJ databases">
        <authorList>
            <person name="de Groot N.N."/>
        </authorList>
    </citation>
    <scope>NUCLEOTIDE SEQUENCE [LARGE SCALE GENOMIC DNA]</scope>
    <source>
        <strain evidence="1 2">ATCC 700224</strain>
    </source>
</reference>
<dbReference type="SUPFAM" id="SSF48452">
    <property type="entry name" value="TPR-like"/>
    <property type="match status" value="1"/>
</dbReference>
<dbReference type="Pfam" id="PF13432">
    <property type="entry name" value="TPR_16"/>
    <property type="match status" value="1"/>
</dbReference>
<evidence type="ECO:0000313" key="2">
    <source>
        <dbReference type="Proteomes" id="UP000199412"/>
    </source>
</evidence>
<dbReference type="AlphaFoldDB" id="A0A1G6YJ29"/>
<dbReference type="Proteomes" id="UP000199412">
    <property type="component" value="Unassembled WGS sequence"/>
</dbReference>